<keyword evidence="3" id="KW-1185">Reference proteome</keyword>
<dbReference type="InterPro" id="IPR029058">
    <property type="entry name" value="AB_hydrolase_fold"/>
</dbReference>
<dbReference type="SUPFAM" id="SSF53474">
    <property type="entry name" value="alpha/beta-Hydrolases"/>
    <property type="match status" value="1"/>
</dbReference>
<evidence type="ECO:0000313" key="3">
    <source>
        <dbReference type="Proteomes" id="UP000559404"/>
    </source>
</evidence>
<dbReference type="InterPro" id="IPR022742">
    <property type="entry name" value="Hydrolase_4"/>
</dbReference>
<reference evidence="2 3" key="1">
    <citation type="submission" date="2020-07" db="EMBL/GenBank/DDBJ databases">
        <authorList>
            <person name="Li M."/>
        </authorList>
    </citation>
    <scope>NUCLEOTIDE SEQUENCE [LARGE SCALE GENOMIC DNA]</scope>
    <source>
        <strain evidence="2 3">DSM 23284</strain>
    </source>
</reference>
<organism evidence="2 3">
    <name type="scientific">Stappia taiwanensis</name>
    <dbReference type="NCBI Taxonomy" id="992267"/>
    <lineage>
        <taxon>Bacteria</taxon>
        <taxon>Pseudomonadati</taxon>
        <taxon>Pseudomonadota</taxon>
        <taxon>Alphaproteobacteria</taxon>
        <taxon>Hyphomicrobiales</taxon>
        <taxon>Stappiaceae</taxon>
        <taxon>Stappia</taxon>
    </lineage>
</organism>
<accession>A0A838XRF4</accession>
<dbReference type="PANTHER" id="PTHR11614">
    <property type="entry name" value="PHOSPHOLIPASE-RELATED"/>
    <property type="match status" value="1"/>
</dbReference>
<dbReference type="Proteomes" id="UP000559404">
    <property type="component" value="Unassembled WGS sequence"/>
</dbReference>
<dbReference type="Pfam" id="PF12146">
    <property type="entry name" value="Hydrolase_4"/>
    <property type="match status" value="1"/>
</dbReference>
<keyword evidence="2" id="KW-0378">Hydrolase</keyword>
<evidence type="ECO:0000313" key="2">
    <source>
        <dbReference type="EMBL" id="MBA4612347.1"/>
    </source>
</evidence>
<dbReference type="EMBL" id="JACEON010000010">
    <property type="protein sequence ID" value="MBA4612347.1"/>
    <property type="molecule type" value="Genomic_DNA"/>
</dbReference>
<evidence type="ECO:0000259" key="1">
    <source>
        <dbReference type="Pfam" id="PF12146"/>
    </source>
</evidence>
<dbReference type="AlphaFoldDB" id="A0A838XRF4"/>
<protein>
    <submittedName>
        <fullName evidence="2">Alpha/beta hydrolase</fullName>
    </submittedName>
</protein>
<name>A0A838XRF4_9HYPH</name>
<dbReference type="InterPro" id="IPR051044">
    <property type="entry name" value="MAG_DAG_Lipase"/>
</dbReference>
<proteinExistence type="predicted"/>
<dbReference type="Gene3D" id="3.40.50.1820">
    <property type="entry name" value="alpha/beta hydrolase"/>
    <property type="match status" value="1"/>
</dbReference>
<gene>
    <name evidence="2" type="ORF">H1W37_11835</name>
</gene>
<sequence length="312" mass="33850">MKLVDLPDNPIPEGGQCGACETSDGLLLRHARWMPTNGPLRGTVTLLQGRAEFIEKYFETVRDLRARGFAVVAFDWRGQGGSARVLRNPRRGHVDDFSDFLLDLDAVLTKVTLASMPGPHYALAHSTGGAVLLYGARRLRTRFERAVLSAPLIGLGKVGLPQGLACPLAAFLSSVGFGAAYVPGGGPKLNMRFETNPLTSDRRRFERNEAVLAAAPDLEIGAPTIDWLAAACRAMKRFFAPGFAPGMALPVLIVSAGQDRIVSTPAAERFARQARSVQYLEVPGARHELLMEADLYRDQFLAAFSAFVDDEV</sequence>
<dbReference type="GO" id="GO:0016787">
    <property type="term" value="F:hydrolase activity"/>
    <property type="evidence" value="ECO:0007669"/>
    <property type="project" value="UniProtKB-KW"/>
</dbReference>
<comment type="caution">
    <text evidence="2">The sequence shown here is derived from an EMBL/GenBank/DDBJ whole genome shotgun (WGS) entry which is preliminary data.</text>
</comment>
<reference evidence="2 3" key="2">
    <citation type="submission" date="2020-08" db="EMBL/GenBank/DDBJ databases">
        <title>Stappia taiwanensis sp. nov., isolated from a coastal thermal spring.</title>
        <authorList>
            <person name="Kampfer P."/>
        </authorList>
    </citation>
    <scope>NUCLEOTIDE SEQUENCE [LARGE SCALE GENOMIC DNA]</scope>
    <source>
        <strain evidence="2 3">DSM 23284</strain>
    </source>
</reference>
<feature type="domain" description="Serine aminopeptidase S33" evidence="1">
    <location>
        <begin position="40"/>
        <end position="294"/>
    </location>
</feature>